<gene>
    <name evidence="3" type="ORF">GCM10018772_56840</name>
</gene>
<feature type="region of interest" description="Disordered" evidence="1">
    <location>
        <begin position="316"/>
        <end position="352"/>
    </location>
</feature>
<keyword evidence="4" id="KW-1185">Reference proteome</keyword>
<dbReference type="InterPro" id="IPR007795">
    <property type="entry name" value="T7SS_EccB"/>
</dbReference>
<dbReference type="EMBL" id="BNBI01000014">
    <property type="protein sequence ID" value="GHF23820.1"/>
    <property type="molecule type" value="Genomic_DNA"/>
</dbReference>
<keyword evidence="2" id="KW-0812">Transmembrane</keyword>
<organism evidence="3 4">
    <name type="scientific">Streptomyces fumanus</name>
    <dbReference type="NCBI Taxonomy" id="67302"/>
    <lineage>
        <taxon>Bacteria</taxon>
        <taxon>Bacillati</taxon>
        <taxon>Actinomycetota</taxon>
        <taxon>Actinomycetes</taxon>
        <taxon>Kitasatosporales</taxon>
        <taxon>Streptomycetaceae</taxon>
        <taxon>Streptomyces</taxon>
    </lineage>
</organism>
<name>A0A919AUH4_9ACTN</name>
<feature type="compositionally biased region" description="Low complexity" evidence="1">
    <location>
        <begin position="474"/>
        <end position="487"/>
    </location>
</feature>
<dbReference type="PANTHER" id="PTHR40765">
    <property type="entry name" value="ESX-2 SECRETION SYSTEM ATPASE ECCB2"/>
    <property type="match status" value="1"/>
</dbReference>
<dbReference type="RefSeq" id="WP_190207292.1">
    <property type="nucleotide sequence ID" value="NZ_BNBI01000014.1"/>
</dbReference>
<dbReference type="GO" id="GO:0005576">
    <property type="term" value="C:extracellular region"/>
    <property type="evidence" value="ECO:0007669"/>
    <property type="project" value="TreeGrafter"/>
</dbReference>
<feature type="region of interest" description="Disordered" evidence="1">
    <location>
        <begin position="470"/>
        <end position="500"/>
    </location>
</feature>
<dbReference type="Pfam" id="PF05108">
    <property type="entry name" value="T7SS_ESX1_EccB"/>
    <property type="match status" value="1"/>
</dbReference>
<reference evidence="3" key="2">
    <citation type="submission" date="2020-09" db="EMBL/GenBank/DDBJ databases">
        <authorList>
            <person name="Sun Q."/>
            <person name="Ohkuma M."/>
        </authorList>
    </citation>
    <scope>NUCLEOTIDE SEQUENCE</scope>
    <source>
        <strain evidence="3">JCM 4477</strain>
    </source>
</reference>
<evidence type="ECO:0000313" key="4">
    <source>
        <dbReference type="Proteomes" id="UP000630718"/>
    </source>
</evidence>
<dbReference type="Gene3D" id="3.30.2390.20">
    <property type="entry name" value="Type VII secretion system EccB, repeat 1 domain"/>
    <property type="match status" value="1"/>
</dbReference>
<reference evidence="3" key="1">
    <citation type="journal article" date="2014" name="Int. J. Syst. Evol. Microbiol.">
        <title>Complete genome sequence of Corynebacterium casei LMG S-19264T (=DSM 44701T), isolated from a smear-ripened cheese.</title>
        <authorList>
            <consortium name="US DOE Joint Genome Institute (JGI-PGF)"/>
            <person name="Walter F."/>
            <person name="Albersmeier A."/>
            <person name="Kalinowski J."/>
            <person name="Ruckert C."/>
        </authorList>
    </citation>
    <scope>NUCLEOTIDE SEQUENCE</scope>
    <source>
        <strain evidence="3">JCM 4477</strain>
    </source>
</reference>
<evidence type="ECO:0000313" key="3">
    <source>
        <dbReference type="EMBL" id="GHF23820.1"/>
    </source>
</evidence>
<dbReference type="PANTHER" id="PTHR40765:SF2">
    <property type="entry name" value="ESX-2 SECRETION SYSTEM ATPASE ECCB2"/>
    <property type="match status" value="1"/>
</dbReference>
<protein>
    <submittedName>
        <fullName evidence="3">Type VII secretion protein EccB</fullName>
    </submittedName>
</protein>
<dbReference type="InterPro" id="IPR044857">
    <property type="entry name" value="T7SS_EccB_R1"/>
</dbReference>
<comment type="caution">
    <text evidence="3">The sequence shown here is derived from an EMBL/GenBank/DDBJ whole genome shotgun (WGS) entry which is preliminary data.</text>
</comment>
<sequence>MQNRRDQVQAHRFVVTRLTSGLLRADPDIPEPPTRRTDRAVLVGTVFSIVLCVGFLVYGLISPGGATGWRDGRTLVVDKGTGTRYLFDGERLRPVRNYASARLLVGEGLVTDTVASASLRGTPHGDPVGIPGAPDDLPDAGGPTAWQVCAGTVPADSSGRRGRTTLVVDSRLRGGTLPGKGVLVGAEDGTLYLVTDGRRHRLPQGRTAATALGFGSVTPLPVSAAFLDAVPAGADLAPPSVTGLGGAGPDLDGTATRTGQVFVTRAPGSAQQYYLLLRSGLVPVTTTQAALALAAPATREKAYGGKVPQALALSSGAPDQALSPRDAGGEAAAAEREGAALPRTPPGPLSLADDTDLCVRLAPRGERGTAVSLETVAATEVAAGASAPGEATAAPCLAVDAIAVPVSGGGLVRALSSTGTVLGDTTYVVADTGRKYRVASEEAATALGYDLADARKLPAALLDMLPTGPDLSPEAATAGEAAVAGAARCGSRPGAGTDDS</sequence>
<proteinExistence type="predicted"/>
<dbReference type="NCBIfam" id="TIGR03919">
    <property type="entry name" value="T7SS_EccB"/>
    <property type="match status" value="1"/>
</dbReference>
<dbReference type="AlphaFoldDB" id="A0A919AUH4"/>
<evidence type="ECO:0000256" key="1">
    <source>
        <dbReference type="SAM" id="MobiDB-lite"/>
    </source>
</evidence>
<keyword evidence="2" id="KW-1133">Transmembrane helix</keyword>
<keyword evidence="2" id="KW-0472">Membrane</keyword>
<dbReference type="Proteomes" id="UP000630718">
    <property type="component" value="Unassembled WGS sequence"/>
</dbReference>
<accession>A0A919AUH4</accession>
<feature type="transmembrane region" description="Helical" evidence="2">
    <location>
        <begin position="40"/>
        <end position="61"/>
    </location>
</feature>
<evidence type="ECO:0000256" key="2">
    <source>
        <dbReference type="SAM" id="Phobius"/>
    </source>
</evidence>